<keyword evidence="3" id="KW-1185">Reference proteome</keyword>
<dbReference type="Proteomes" id="UP000218811">
    <property type="component" value="Unassembled WGS sequence"/>
</dbReference>
<dbReference type="AlphaFoldDB" id="A0A2H3K4U0"/>
<dbReference type="OrthoDB" id="3064354at2759"/>
<proteinExistence type="predicted"/>
<evidence type="ECO:0000256" key="1">
    <source>
        <dbReference type="SAM" id="MobiDB-lite"/>
    </source>
</evidence>
<name>A0A2H3K4U0_WOLCO</name>
<dbReference type="STRING" id="742152.A0A2H3K4U0"/>
<organism evidence="2 3">
    <name type="scientific">Wolfiporia cocos (strain MD-104)</name>
    <name type="common">Brown rot fungus</name>
    <dbReference type="NCBI Taxonomy" id="742152"/>
    <lineage>
        <taxon>Eukaryota</taxon>
        <taxon>Fungi</taxon>
        <taxon>Dikarya</taxon>
        <taxon>Basidiomycota</taxon>
        <taxon>Agaricomycotina</taxon>
        <taxon>Agaricomycetes</taxon>
        <taxon>Polyporales</taxon>
        <taxon>Phaeolaceae</taxon>
        <taxon>Wolfiporia</taxon>
    </lineage>
</organism>
<accession>A0A2H3K4U0</accession>
<evidence type="ECO:0000313" key="3">
    <source>
        <dbReference type="Proteomes" id="UP000218811"/>
    </source>
</evidence>
<protein>
    <submittedName>
        <fullName evidence="2">Uncharacterized protein</fullName>
    </submittedName>
</protein>
<gene>
    <name evidence="2" type="ORF">WOLCODRAFT_18717</name>
</gene>
<sequence length="160" mass="18108">MSVMDLLSPESTPPSEHQALKDRVNEFTHENATSQDRLEKAEYHCQMAVMEVEALHKRLDLKILHKGKGCAVVTDLRCFTSGEGLIAWRAQEAERKAKQNEKDELHRQEQSKTMVFSGNLLSKYKPDLQDIVATLHLLTDVTKVVLTDTIKAHLESQTAL</sequence>
<reference evidence="2 3" key="1">
    <citation type="journal article" date="2012" name="Science">
        <title>The Paleozoic origin of enzymatic lignin decomposition reconstructed from 31 fungal genomes.</title>
        <authorList>
            <person name="Floudas D."/>
            <person name="Binder M."/>
            <person name="Riley R."/>
            <person name="Barry K."/>
            <person name="Blanchette R.A."/>
            <person name="Henrissat B."/>
            <person name="Martinez A.T."/>
            <person name="Otillar R."/>
            <person name="Spatafora J.W."/>
            <person name="Yadav J.S."/>
            <person name="Aerts A."/>
            <person name="Benoit I."/>
            <person name="Boyd A."/>
            <person name="Carlson A."/>
            <person name="Copeland A."/>
            <person name="Coutinho P.M."/>
            <person name="de Vries R.P."/>
            <person name="Ferreira P."/>
            <person name="Findley K."/>
            <person name="Foster B."/>
            <person name="Gaskell J."/>
            <person name="Glotzer D."/>
            <person name="Gorecki P."/>
            <person name="Heitman J."/>
            <person name="Hesse C."/>
            <person name="Hori C."/>
            <person name="Igarashi K."/>
            <person name="Jurgens J.A."/>
            <person name="Kallen N."/>
            <person name="Kersten P."/>
            <person name="Kohler A."/>
            <person name="Kuees U."/>
            <person name="Kumar T.K.A."/>
            <person name="Kuo A."/>
            <person name="LaButti K."/>
            <person name="Larrondo L.F."/>
            <person name="Lindquist E."/>
            <person name="Ling A."/>
            <person name="Lombard V."/>
            <person name="Lucas S."/>
            <person name="Lundell T."/>
            <person name="Martin R."/>
            <person name="McLaughlin D.J."/>
            <person name="Morgenstern I."/>
            <person name="Morin E."/>
            <person name="Murat C."/>
            <person name="Nagy L.G."/>
            <person name="Nolan M."/>
            <person name="Ohm R.A."/>
            <person name="Patyshakuliyeva A."/>
            <person name="Rokas A."/>
            <person name="Ruiz-Duenas F.J."/>
            <person name="Sabat G."/>
            <person name="Salamov A."/>
            <person name="Samejima M."/>
            <person name="Schmutz J."/>
            <person name="Slot J.C."/>
            <person name="St John F."/>
            <person name="Stenlid J."/>
            <person name="Sun H."/>
            <person name="Sun S."/>
            <person name="Syed K."/>
            <person name="Tsang A."/>
            <person name="Wiebenga A."/>
            <person name="Young D."/>
            <person name="Pisabarro A."/>
            <person name="Eastwood D.C."/>
            <person name="Martin F."/>
            <person name="Cullen D."/>
            <person name="Grigoriev I.V."/>
            <person name="Hibbett D.S."/>
        </authorList>
    </citation>
    <scope>NUCLEOTIDE SEQUENCE [LARGE SCALE GENOMIC DNA]</scope>
    <source>
        <strain evidence="2 3">MD-104</strain>
    </source>
</reference>
<dbReference type="EMBL" id="KB468157">
    <property type="protein sequence ID" value="PCH44074.1"/>
    <property type="molecule type" value="Genomic_DNA"/>
</dbReference>
<evidence type="ECO:0000313" key="2">
    <source>
        <dbReference type="EMBL" id="PCH44074.1"/>
    </source>
</evidence>
<feature type="region of interest" description="Disordered" evidence="1">
    <location>
        <begin position="1"/>
        <end position="20"/>
    </location>
</feature>